<sequence>MKKVITILAIGTMSLSAFIPLAHAEAQVVVPNEMEQSEIKENDALPESLVEGLDKYVEFTGDKYILNIPADVKLTYSVEEIMAVQTQIDESNSFLSVAEADSHTYVDEAAKTTNFLITDSEVLKAAGQKPMLRAAGVTKVVRYWWGMKIYLSKTFLNYSGGSLTGMAGYMVSKLPLKHPFALLAAGAMGAIGVFGTSAKHGYVIRITGISTAATVTGIWRQ</sequence>
<reference evidence="2 3" key="1">
    <citation type="submission" date="2014-05" db="EMBL/GenBank/DDBJ databases">
        <title>Novel Listeriaceae from food processing environments.</title>
        <authorList>
            <person name="den Bakker H.C."/>
        </authorList>
    </citation>
    <scope>NUCLEOTIDE SEQUENCE [LARGE SCALE GENOMIC DNA]</scope>
    <source>
        <strain evidence="2 3">FSL A5-0281</strain>
    </source>
</reference>
<keyword evidence="1" id="KW-0732">Signal</keyword>
<dbReference type="EMBL" id="JNFA01000028">
    <property type="protein sequence ID" value="KGL38984.1"/>
    <property type="molecule type" value="Genomic_DNA"/>
</dbReference>
<gene>
    <name evidence="2" type="ORF">EP57_13700</name>
</gene>
<comment type="caution">
    <text evidence="2">The sequence shown here is derived from an EMBL/GenBank/DDBJ whole genome shotgun (WGS) entry which is preliminary data.</text>
</comment>
<dbReference type="Proteomes" id="UP000029844">
    <property type="component" value="Unassembled WGS sequence"/>
</dbReference>
<evidence type="ECO:0000256" key="1">
    <source>
        <dbReference type="SAM" id="SignalP"/>
    </source>
</evidence>
<dbReference type="RefSeq" id="WP_036087450.1">
    <property type="nucleotide sequence ID" value="NZ_CBCSHQ010000003.1"/>
</dbReference>
<dbReference type="GeneID" id="58718397"/>
<accession>A0A099VZJ5</accession>
<evidence type="ECO:0000313" key="3">
    <source>
        <dbReference type="Proteomes" id="UP000029844"/>
    </source>
</evidence>
<proteinExistence type="predicted"/>
<name>A0A099VZJ5_9LIST</name>
<organism evidence="2 3">
    <name type="scientific">Listeria booriae</name>
    <dbReference type="NCBI Taxonomy" id="1552123"/>
    <lineage>
        <taxon>Bacteria</taxon>
        <taxon>Bacillati</taxon>
        <taxon>Bacillota</taxon>
        <taxon>Bacilli</taxon>
        <taxon>Bacillales</taxon>
        <taxon>Listeriaceae</taxon>
        <taxon>Listeria</taxon>
    </lineage>
</organism>
<evidence type="ECO:0000313" key="2">
    <source>
        <dbReference type="EMBL" id="KGL38984.1"/>
    </source>
</evidence>
<dbReference type="OrthoDB" id="2364035at2"/>
<dbReference type="AlphaFoldDB" id="A0A099VZJ5"/>
<feature type="chain" id="PRO_5038402988" evidence="1">
    <location>
        <begin position="25"/>
        <end position="221"/>
    </location>
</feature>
<protein>
    <submittedName>
        <fullName evidence="2">Uncharacterized protein</fullName>
    </submittedName>
</protein>
<feature type="signal peptide" evidence="1">
    <location>
        <begin position="1"/>
        <end position="24"/>
    </location>
</feature>
<keyword evidence="3" id="KW-1185">Reference proteome</keyword>